<evidence type="ECO:0000313" key="2">
    <source>
        <dbReference type="EMBL" id="KKK51676.1"/>
    </source>
</evidence>
<dbReference type="PANTHER" id="PTHR43760">
    <property type="entry name" value="ENDORIBONUCLEASE-RELATED"/>
    <property type="match status" value="1"/>
</dbReference>
<dbReference type="SUPFAM" id="SSF55298">
    <property type="entry name" value="YjgF-like"/>
    <property type="match status" value="1"/>
</dbReference>
<dbReference type="Pfam" id="PF14588">
    <property type="entry name" value="YjgF_endoribonc"/>
    <property type="match status" value="1"/>
</dbReference>
<dbReference type="AlphaFoldDB" id="A0A0F8YUK2"/>
<feature type="domain" description="Endoribonuclease L-PSP/chorismate mutase-like" evidence="1">
    <location>
        <begin position="5"/>
        <end position="141"/>
    </location>
</feature>
<gene>
    <name evidence="2" type="ORF">LCGC14_3112570</name>
</gene>
<dbReference type="CDD" id="cd02199">
    <property type="entry name" value="YjgF_YER057c_UK114_like_1"/>
    <property type="match status" value="1"/>
</dbReference>
<protein>
    <recommendedName>
        <fullName evidence="1">Endoribonuclease L-PSP/chorismate mutase-like domain-containing protein</fullName>
    </recommendedName>
</protein>
<proteinExistence type="predicted"/>
<sequence>MSIDERLKELGIVLPEVPKPLGSYVPFVRTGRLVFISGMLPLKDGKLISQGKLGAEVSLEEGVLLARAAAINALAVLKEATGSLDNVTRCVKLTGFIASAPGFTDQPKVINGASDLMKEVFGAAKGLHARAAVGANELPMDTPVEIEFIFEVEK</sequence>
<dbReference type="EMBL" id="LAZR01067392">
    <property type="protein sequence ID" value="KKK51676.1"/>
    <property type="molecule type" value="Genomic_DNA"/>
</dbReference>
<dbReference type="Gene3D" id="3.30.1330.40">
    <property type="entry name" value="RutC-like"/>
    <property type="match status" value="1"/>
</dbReference>
<name>A0A0F8YUK2_9ZZZZ</name>
<reference evidence="2" key="1">
    <citation type="journal article" date="2015" name="Nature">
        <title>Complex archaea that bridge the gap between prokaryotes and eukaryotes.</title>
        <authorList>
            <person name="Spang A."/>
            <person name="Saw J.H."/>
            <person name="Jorgensen S.L."/>
            <person name="Zaremba-Niedzwiedzka K."/>
            <person name="Martijn J."/>
            <person name="Lind A.E."/>
            <person name="van Eijk R."/>
            <person name="Schleper C."/>
            <person name="Guy L."/>
            <person name="Ettema T.J."/>
        </authorList>
    </citation>
    <scope>NUCLEOTIDE SEQUENCE</scope>
</reference>
<comment type="caution">
    <text evidence="2">The sequence shown here is derived from an EMBL/GenBank/DDBJ whole genome shotgun (WGS) entry which is preliminary data.</text>
</comment>
<organism evidence="2">
    <name type="scientific">marine sediment metagenome</name>
    <dbReference type="NCBI Taxonomy" id="412755"/>
    <lineage>
        <taxon>unclassified sequences</taxon>
        <taxon>metagenomes</taxon>
        <taxon>ecological metagenomes</taxon>
    </lineage>
</organism>
<dbReference type="InterPro" id="IPR035959">
    <property type="entry name" value="RutC-like_sf"/>
</dbReference>
<dbReference type="InterPro" id="IPR013813">
    <property type="entry name" value="Endoribo_LPSP/chorism_mut-like"/>
</dbReference>
<accession>A0A0F8YUK2</accession>
<evidence type="ECO:0000259" key="1">
    <source>
        <dbReference type="Pfam" id="PF14588"/>
    </source>
</evidence>
<dbReference type="PANTHER" id="PTHR43760:SF1">
    <property type="entry name" value="ENDORIBONUCLEASE L-PSP_CHORISMATE MUTASE-LIKE DOMAIN-CONTAINING PROTEIN"/>
    <property type="match status" value="1"/>
</dbReference>